<evidence type="ECO:0000313" key="2">
    <source>
        <dbReference type="Proteomes" id="UP001139981"/>
    </source>
</evidence>
<name>A0ACC1M350_9FUNG</name>
<protein>
    <submittedName>
        <fullName evidence="1">Uncharacterized protein</fullName>
    </submittedName>
</protein>
<organism evidence="1 2">
    <name type="scientific">Coemansia aciculifera</name>
    <dbReference type="NCBI Taxonomy" id="417176"/>
    <lineage>
        <taxon>Eukaryota</taxon>
        <taxon>Fungi</taxon>
        <taxon>Fungi incertae sedis</taxon>
        <taxon>Zoopagomycota</taxon>
        <taxon>Kickxellomycotina</taxon>
        <taxon>Kickxellomycetes</taxon>
        <taxon>Kickxellales</taxon>
        <taxon>Kickxellaceae</taxon>
        <taxon>Coemansia</taxon>
    </lineage>
</organism>
<reference evidence="1" key="1">
    <citation type="submission" date="2022-07" db="EMBL/GenBank/DDBJ databases">
        <title>Phylogenomic reconstructions and comparative analyses of Kickxellomycotina fungi.</title>
        <authorList>
            <person name="Reynolds N.K."/>
            <person name="Stajich J.E."/>
            <person name="Barry K."/>
            <person name="Grigoriev I.V."/>
            <person name="Crous P."/>
            <person name="Smith M.E."/>
        </authorList>
    </citation>
    <scope>NUCLEOTIDE SEQUENCE</scope>
    <source>
        <strain evidence="1">CBS 190363</strain>
    </source>
</reference>
<accession>A0ACC1M350</accession>
<evidence type="ECO:0000313" key="1">
    <source>
        <dbReference type="EMBL" id="KAJ2892493.1"/>
    </source>
</evidence>
<dbReference type="EMBL" id="JANBVB010000721">
    <property type="protein sequence ID" value="KAJ2892493.1"/>
    <property type="molecule type" value="Genomic_DNA"/>
</dbReference>
<keyword evidence="2" id="KW-1185">Reference proteome</keyword>
<sequence length="230" mass="24591">MHSLRVAKSTATLLRTRVGGTTTSRGFAVSSISAATPPPPPTHQTVEVYEGGLAKAARVMKLASVASLVGASAALPFFFTGDSDIPSGARTILALTTLGMTGSSTAIITWALRPYITSIRLVSSTSVAQEVVGPSTPLLVDTLTFWAQTRTRLVFPQQLVAATMPLTSWSVREPSRELELKSREILEVVNKGNKRNRVELAREGDVFYAHTQGPVTALMQQILDAAPCQE</sequence>
<dbReference type="Proteomes" id="UP001139981">
    <property type="component" value="Unassembled WGS sequence"/>
</dbReference>
<proteinExistence type="predicted"/>
<gene>
    <name evidence="1" type="ORF">IWW38_003200</name>
</gene>
<comment type="caution">
    <text evidence="1">The sequence shown here is derived from an EMBL/GenBank/DDBJ whole genome shotgun (WGS) entry which is preliminary data.</text>
</comment>